<gene>
    <name evidence="2" type="ORF">VSS16_05320</name>
</gene>
<organism evidence="2 3">
    <name type="scientific">Streptomyces broussonetiae</name>
    <dbReference type="NCBI Taxonomy" id="2686304"/>
    <lineage>
        <taxon>Bacteria</taxon>
        <taxon>Bacillati</taxon>
        <taxon>Actinomycetota</taxon>
        <taxon>Actinomycetes</taxon>
        <taxon>Kitasatosporales</taxon>
        <taxon>Streptomycetaceae</taxon>
        <taxon>Streptomyces</taxon>
    </lineage>
</organism>
<keyword evidence="3" id="KW-1185">Reference proteome</keyword>
<sequence length="239" mass="25937">MSAPLAMNTADGTCWVRRAMTRDGQGLYAIAGAVAGAPDEVLATLAELAEYGIVGSADVLPVPVGPEPQRPLLSVRTRELVEMEADRNRWKARAAELEAQRERRRARLVALQNDALNMRGALSPMGEDRKVPFALGETLTPAVEWLISRVAELEATQGTVYRASHESIVMGLYTTAAAARAHCEADMRRDLPSVSLDWIEDEEDGVAELVAAIGEEERSTGFVVTALEVASEYDEEADE</sequence>
<feature type="coiled-coil region" evidence="1">
    <location>
        <begin position="80"/>
        <end position="114"/>
    </location>
</feature>
<protein>
    <submittedName>
        <fullName evidence="2">Uncharacterized protein</fullName>
    </submittedName>
</protein>
<reference evidence="2 3" key="1">
    <citation type="submission" date="2024-01" db="EMBL/GenBank/DDBJ databases">
        <title>Genome mining of biosynthetic gene clusters to explore secondary metabolites of Streptomyces sp.</title>
        <authorList>
            <person name="Baig A."/>
            <person name="Ajitkumar Shintre N."/>
            <person name="Kumar H."/>
            <person name="Anbarasu A."/>
            <person name="Ramaiah S."/>
        </authorList>
    </citation>
    <scope>NUCLEOTIDE SEQUENCE [LARGE SCALE GENOMIC DNA]</scope>
    <source>
        <strain evidence="2 3">A57</strain>
    </source>
</reference>
<accession>A0ABV5E5N9</accession>
<dbReference type="Proteomes" id="UP001585080">
    <property type="component" value="Unassembled WGS sequence"/>
</dbReference>
<evidence type="ECO:0000256" key="1">
    <source>
        <dbReference type="SAM" id="Coils"/>
    </source>
</evidence>
<evidence type="ECO:0000313" key="2">
    <source>
        <dbReference type="EMBL" id="MFB8772155.1"/>
    </source>
</evidence>
<keyword evidence="1" id="KW-0175">Coiled coil</keyword>
<dbReference type="EMBL" id="JAYMRP010000003">
    <property type="protein sequence ID" value="MFB8772155.1"/>
    <property type="molecule type" value="Genomic_DNA"/>
</dbReference>
<evidence type="ECO:0000313" key="3">
    <source>
        <dbReference type="Proteomes" id="UP001585080"/>
    </source>
</evidence>
<name>A0ABV5E5N9_9ACTN</name>
<comment type="caution">
    <text evidence="2">The sequence shown here is derived from an EMBL/GenBank/DDBJ whole genome shotgun (WGS) entry which is preliminary data.</text>
</comment>
<dbReference type="RefSeq" id="WP_376731136.1">
    <property type="nucleotide sequence ID" value="NZ_JAYMRP010000003.1"/>
</dbReference>
<proteinExistence type="predicted"/>